<evidence type="ECO:0000256" key="2">
    <source>
        <dbReference type="ARBA" id="ARBA00022692"/>
    </source>
</evidence>
<dbReference type="AlphaFoldDB" id="N6VP74"/>
<evidence type="ECO:0000259" key="6">
    <source>
        <dbReference type="Pfam" id="PF01957"/>
    </source>
</evidence>
<evidence type="ECO:0000256" key="5">
    <source>
        <dbReference type="SAM" id="Phobius"/>
    </source>
</evidence>
<dbReference type="PANTHER" id="PTHR33507:SF7">
    <property type="entry name" value="HYPOTHETICAL MEMBRANE PROTEIN, CONSERVED"/>
    <property type="match status" value="1"/>
</dbReference>
<dbReference type="RefSeq" id="WP_004593808.1">
    <property type="nucleotide sequence ID" value="NZ_APMM01000056.1"/>
</dbReference>
<gene>
    <name evidence="7" type="ORF">J422_06633</name>
</gene>
<feature type="transmembrane region" description="Helical" evidence="5">
    <location>
        <begin position="7"/>
        <end position="40"/>
    </location>
</feature>
<dbReference type="InterPro" id="IPR052165">
    <property type="entry name" value="Membrane_assoc_protease"/>
</dbReference>
<keyword evidence="4 5" id="KW-0472">Membrane</keyword>
<organism evidence="7 8">
    <name type="scientific">Methanocaldococcus villosus KIN24-T80</name>
    <dbReference type="NCBI Taxonomy" id="1069083"/>
    <lineage>
        <taxon>Archaea</taxon>
        <taxon>Methanobacteriati</taxon>
        <taxon>Methanobacteriota</taxon>
        <taxon>Methanomada group</taxon>
        <taxon>Methanococci</taxon>
        <taxon>Methanococcales</taxon>
        <taxon>Methanocaldococcaceae</taxon>
        <taxon>Methanocaldococcus</taxon>
    </lineage>
</organism>
<keyword evidence="2 5" id="KW-0812">Transmembrane</keyword>
<name>N6VP74_9EURY</name>
<dbReference type="STRING" id="1069083.GCA_000371805_00366"/>
<dbReference type="Gene3D" id="2.40.50.140">
    <property type="entry name" value="Nucleic acid-binding proteins"/>
    <property type="match status" value="1"/>
</dbReference>
<dbReference type="OrthoDB" id="60430at2157"/>
<keyword evidence="3 5" id="KW-1133">Transmembrane helix</keyword>
<dbReference type="SUPFAM" id="SSF141322">
    <property type="entry name" value="NfeD domain-like"/>
    <property type="match status" value="1"/>
</dbReference>
<keyword evidence="8" id="KW-1185">Reference proteome</keyword>
<comment type="subcellular location">
    <subcellularLocation>
        <location evidence="1">Membrane</location>
        <topology evidence="1">Multi-pass membrane protein</topology>
    </subcellularLocation>
</comment>
<evidence type="ECO:0000256" key="3">
    <source>
        <dbReference type="ARBA" id="ARBA00022989"/>
    </source>
</evidence>
<feature type="domain" description="NfeD-like C-terminal" evidence="6">
    <location>
        <begin position="78"/>
        <end position="134"/>
    </location>
</feature>
<comment type="caution">
    <text evidence="7">The sequence shown here is derived from an EMBL/GenBank/DDBJ whole genome shotgun (WGS) entry which is preliminary data.</text>
</comment>
<protein>
    <recommendedName>
        <fullName evidence="6">NfeD-like C-terminal domain-containing protein</fullName>
    </recommendedName>
</protein>
<dbReference type="EMBL" id="APMM01000056">
    <property type="protein sequence ID" value="ENN95665.1"/>
    <property type="molecule type" value="Genomic_DNA"/>
</dbReference>
<dbReference type="InterPro" id="IPR012340">
    <property type="entry name" value="NA-bd_OB-fold"/>
</dbReference>
<evidence type="ECO:0000313" key="8">
    <source>
        <dbReference type="Proteomes" id="UP000053695"/>
    </source>
</evidence>
<proteinExistence type="predicted"/>
<evidence type="ECO:0000256" key="4">
    <source>
        <dbReference type="ARBA" id="ARBA00023136"/>
    </source>
</evidence>
<evidence type="ECO:0000313" key="7">
    <source>
        <dbReference type="EMBL" id="ENN95665.1"/>
    </source>
</evidence>
<accession>N6VP74</accession>
<dbReference type="PANTHER" id="PTHR33507">
    <property type="entry name" value="INNER MEMBRANE PROTEIN YBBJ"/>
    <property type="match status" value="1"/>
</dbReference>
<feature type="transmembrane region" description="Helical" evidence="5">
    <location>
        <begin position="46"/>
        <end position="67"/>
    </location>
</feature>
<dbReference type="Pfam" id="PF01957">
    <property type="entry name" value="NfeD"/>
    <property type="match status" value="1"/>
</dbReference>
<sequence length="137" mass="15184">MLGYFYIILGVIIVAIESIIPGLYFPAIGIALIVYGILLILFPNPIFDVISAILAGVITAIILYYFVYSVKVNVKVGVEGYVGKRGRAVEDFKEGYGRVEIENQTWLAKSEDEIKKGDKIEVIGYEGVHLIVKKVTK</sequence>
<dbReference type="Proteomes" id="UP000053695">
    <property type="component" value="Unassembled WGS sequence"/>
</dbReference>
<dbReference type="GO" id="GO:0016020">
    <property type="term" value="C:membrane"/>
    <property type="evidence" value="ECO:0007669"/>
    <property type="project" value="UniProtKB-SubCell"/>
</dbReference>
<reference evidence="7 8" key="1">
    <citation type="journal article" date="2013" name="Genome Announc.">
        <title>Draft Genome Sequence of a Highly Flagellated, Fast-Swimming Archaeon, Methanocaldococcus villosus Strain KIN24-T80 (DSM 22612).</title>
        <authorList>
            <person name="Thennarasu S."/>
            <person name="Polireddy D."/>
            <person name="Antony A."/>
            <person name="Yada M.R."/>
            <person name="Algarawi S."/>
            <person name="Sivakumar N."/>
        </authorList>
    </citation>
    <scope>NUCLEOTIDE SEQUENCE [LARGE SCALE GENOMIC DNA]</scope>
    <source>
        <strain evidence="7 8">KIN24-T80</strain>
    </source>
</reference>
<dbReference type="InterPro" id="IPR002810">
    <property type="entry name" value="NfeD-like_C"/>
</dbReference>
<evidence type="ECO:0000256" key="1">
    <source>
        <dbReference type="ARBA" id="ARBA00004141"/>
    </source>
</evidence>
<dbReference type="PATRIC" id="fig|1069083.5.peg.1291"/>